<organism evidence="8 9">
    <name type="scientific">Thalassotalea euphylliae</name>
    <dbReference type="NCBI Taxonomy" id="1655234"/>
    <lineage>
        <taxon>Bacteria</taxon>
        <taxon>Pseudomonadati</taxon>
        <taxon>Pseudomonadota</taxon>
        <taxon>Gammaproteobacteria</taxon>
        <taxon>Alteromonadales</taxon>
        <taxon>Colwelliaceae</taxon>
        <taxon>Thalassotalea</taxon>
    </lineage>
</organism>
<dbReference type="PRINTS" id="PR00207">
    <property type="entry name" value="FLAGELLIN"/>
</dbReference>
<evidence type="ECO:0000256" key="2">
    <source>
        <dbReference type="ARBA" id="ARBA00022525"/>
    </source>
</evidence>
<dbReference type="Pfam" id="PF00700">
    <property type="entry name" value="Flagellin_C"/>
    <property type="match status" value="1"/>
</dbReference>
<dbReference type="EMBL" id="QUOU01000001">
    <property type="protein sequence ID" value="REL28448.1"/>
    <property type="molecule type" value="Genomic_DNA"/>
</dbReference>
<comment type="function">
    <text evidence="4">Flagellin is the subunit protein which polymerizes to form the filaments of bacterial flagella.</text>
</comment>
<evidence type="ECO:0000259" key="7">
    <source>
        <dbReference type="Pfam" id="PF00700"/>
    </source>
</evidence>
<dbReference type="InterPro" id="IPR001492">
    <property type="entry name" value="Flagellin"/>
</dbReference>
<dbReference type="Gene3D" id="1.20.1330.10">
    <property type="entry name" value="f41 fragment of flagellin, N-terminal domain"/>
    <property type="match status" value="2"/>
</dbReference>
<dbReference type="RefSeq" id="WP_116009482.1">
    <property type="nucleotide sequence ID" value="NZ_QUOU01000001.1"/>
</dbReference>
<dbReference type="InterPro" id="IPR046358">
    <property type="entry name" value="Flagellin_C"/>
</dbReference>
<sequence>MISVNQQSSSLSFIEQQRQRQEEAQEQLSSARRINRAADDPAGLQISERLTSQINGDRQLSVNAQDQINLNNVQEASLSAISDSLQRANELSVQSGSAFNDPNAIQGELDQLTEQVNAIAGEALGDPNFLSGLDASDPAATQAALETAFESVSQQATALGADSNSLGSQVSTYETSVVNVSASRSRIQDTDFGQASSEQKQAEAQLQAAIITRREEDSRRGLLVNQLV</sequence>
<evidence type="ECO:0000259" key="6">
    <source>
        <dbReference type="Pfam" id="PF00669"/>
    </source>
</evidence>
<evidence type="ECO:0000256" key="3">
    <source>
        <dbReference type="ARBA" id="ARBA00023143"/>
    </source>
</evidence>
<dbReference type="OrthoDB" id="9796789at2"/>
<reference evidence="8 9" key="1">
    <citation type="submission" date="2018-08" db="EMBL/GenBank/DDBJ databases">
        <title>Thalassotalea euphylliae genome.</title>
        <authorList>
            <person name="Summers S."/>
            <person name="Rice S.A."/>
            <person name="Freckelton M.L."/>
            <person name="Nedved B.T."/>
            <person name="Hadfield M.G."/>
        </authorList>
    </citation>
    <scope>NUCLEOTIDE SEQUENCE [LARGE SCALE GENOMIC DNA]</scope>
    <source>
        <strain evidence="8 9">H1</strain>
    </source>
</reference>
<dbReference type="InterPro" id="IPR001029">
    <property type="entry name" value="Flagellin_N"/>
</dbReference>
<feature type="region of interest" description="Disordered" evidence="5">
    <location>
        <begin position="1"/>
        <end position="42"/>
    </location>
</feature>
<proteinExistence type="inferred from homology"/>
<dbReference type="SUPFAM" id="SSF64518">
    <property type="entry name" value="Phase 1 flagellin"/>
    <property type="match status" value="1"/>
</dbReference>
<dbReference type="GO" id="GO:0005576">
    <property type="term" value="C:extracellular region"/>
    <property type="evidence" value="ECO:0007669"/>
    <property type="project" value="UniProtKB-SubCell"/>
</dbReference>
<feature type="domain" description="Flagellin C-terminal" evidence="7">
    <location>
        <begin position="144"/>
        <end position="210"/>
    </location>
</feature>
<keyword evidence="8" id="KW-0969">Cilium</keyword>
<dbReference type="GO" id="GO:0005198">
    <property type="term" value="F:structural molecule activity"/>
    <property type="evidence" value="ECO:0007669"/>
    <property type="project" value="UniProtKB-UniRule"/>
</dbReference>
<evidence type="ECO:0000313" key="8">
    <source>
        <dbReference type="EMBL" id="REL28448.1"/>
    </source>
</evidence>
<dbReference type="PANTHER" id="PTHR42792">
    <property type="entry name" value="FLAGELLIN"/>
    <property type="match status" value="1"/>
</dbReference>
<name>A0A3E0TV27_9GAMM</name>
<keyword evidence="8" id="KW-0282">Flagellum</keyword>
<evidence type="ECO:0000256" key="5">
    <source>
        <dbReference type="SAM" id="MobiDB-lite"/>
    </source>
</evidence>
<feature type="compositionally biased region" description="Polar residues" evidence="5">
    <location>
        <begin position="1"/>
        <end position="14"/>
    </location>
</feature>
<comment type="caution">
    <text evidence="8">The sequence shown here is derived from an EMBL/GenBank/DDBJ whole genome shotgun (WGS) entry which is preliminary data.</text>
</comment>
<comment type="similarity">
    <text evidence="1 4">Belongs to the bacterial flagellin family.</text>
</comment>
<gene>
    <name evidence="8" type="ORF">DXX93_19010</name>
</gene>
<dbReference type="Proteomes" id="UP000256478">
    <property type="component" value="Unassembled WGS sequence"/>
</dbReference>
<dbReference type="PANTHER" id="PTHR42792:SF1">
    <property type="entry name" value="FLAGELLAR HOOK-ASSOCIATED PROTEIN 3"/>
    <property type="match status" value="1"/>
</dbReference>
<evidence type="ECO:0000256" key="4">
    <source>
        <dbReference type="RuleBase" id="RU362073"/>
    </source>
</evidence>
<feature type="domain" description="Flagellin N-terminal" evidence="6">
    <location>
        <begin position="7"/>
        <end position="123"/>
    </location>
</feature>
<accession>A0A3E0TV27</accession>
<dbReference type="Pfam" id="PF00669">
    <property type="entry name" value="Flagellin_N"/>
    <property type="match status" value="1"/>
</dbReference>
<keyword evidence="8" id="KW-0966">Cell projection</keyword>
<protein>
    <recommendedName>
        <fullName evidence="4">Flagellin</fullName>
    </recommendedName>
</protein>
<keyword evidence="2 4" id="KW-0964">Secreted</keyword>
<evidence type="ECO:0000256" key="1">
    <source>
        <dbReference type="ARBA" id="ARBA00005709"/>
    </source>
</evidence>
<dbReference type="AlphaFoldDB" id="A0A3E0TV27"/>
<keyword evidence="3 4" id="KW-0975">Bacterial flagellum</keyword>
<dbReference type="GO" id="GO:0009288">
    <property type="term" value="C:bacterial-type flagellum"/>
    <property type="evidence" value="ECO:0007669"/>
    <property type="project" value="UniProtKB-SubCell"/>
</dbReference>
<evidence type="ECO:0000313" key="9">
    <source>
        <dbReference type="Proteomes" id="UP000256478"/>
    </source>
</evidence>
<comment type="subcellular location">
    <subcellularLocation>
        <location evidence="4">Secreted</location>
    </subcellularLocation>
    <subcellularLocation>
        <location evidence="4">Bacterial flagellum</location>
    </subcellularLocation>
</comment>